<feature type="compositionally biased region" description="Gly residues" evidence="1">
    <location>
        <begin position="268"/>
        <end position="277"/>
    </location>
</feature>
<reference evidence="2 3" key="2">
    <citation type="journal article" date="2013" name="J. Biotechnol.">
        <title>Complete genome sequence of the kirromycin producer Streptomyces collinus Tu 365 consisting of a linear chromosome and two linear plasmids.</title>
        <authorList>
            <person name="Ruckert C."/>
            <person name="Szczepanowski R."/>
            <person name="Albersmeier A."/>
            <person name="Goesmann A."/>
            <person name="Iftime D."/>
            <person name="Musiol E.M."/>
            <person name="Blin K."/>
            <person name="Wohlleben W."/>
            <person name="Puhler A."/>
            <person name="Kalinowski J."/>
            <person name="Weber T."/>
        </authorList>
    </citation>
    <scope>NUCLEOTIDE SEQUENCE [LARGE SCALE GENOMIC DNA]</scope>
    <source>
        <strain evidence="3">DSM 40733 / Tue 365</strain>
    </source>
</reference>
<proteinExistence type="predicted"/>
<evidence type="ECO:0008006" key="4">
    <source>
        <dbReference type="Google" id="ProtNLM"/>
    </source>
</evidence>
<gene>
    <name evidence="2" type="ORF">B446_06730</name>
</gene>
<dbReference type="eggNOG" id="COG0215">
    <property type="taxonomic scope" value="Bacteria"/>
</dbReference>
<dbReference type="STRING" id="1214242.B446_06730"/>
<dbReference type="HOGENOM" id="CLU_550837_0_0_11"/>
<dbReference type="EMBL" id="CP006259">
    <property type="protein sequence ID" value="AGS68170.1"/>
    <property type="molecule type" value="Genomic_DNA"/>
</dbReference>
<feature type="region of interest" description="Disordered" evidence="1">
    <location>
        <begin position="146"/>
        <end position="377"/>
    </location>
</feature>
<accession>S5VI96</accession>
<sequence>MPAYGRPHAYARAVLRILDARTGEPAPAAPARRGLTRIEAYASGLDPTALRVLLTTDLLVRALELGGTPVWAILTAPHRPAELRAAATTLAIRPFEDGRDVASGLGEAQVIHVVAQDAPDPPGAGPLLAVAPVIWAGAAARREADTVAGGPPVADGEAGPASGKAPAVDAGARAAGGGKAPAGGAGARAAGGGKAPAGGADTRAAGGEARPVGGGSDAADGDPGEADGRRSAGGPVPPAGPAASDDAPPGDGPAGPAGLSAPDVVPPGDGGSAGSGGLSAPDVVPPGDGGSAASAGLPAPDVVPPGGGSAGPAGLPAPDVVPPGGESAASAGPAASDAAPPGDGSAGPAGLATRDAAPSGGGPTASAADPGDMTPGDLAALLADPTALRLSLLSVPRGTPVRLDAARLAEAARTLAGWRRAVAGWSRQPSRPVPEEVRVRLRAAWEDDLDLPGVLAVLRDVADAPGLPDGARFETYVYADRLLALDLARDLGSLP</sequence>
<feature type="compositionally biased region" description="Low complexity" evidence="1">
    <location>
        <begin position="163"/>
        <end position="173"/>
    </location>
</feature>
<feature type="compositionally biased region" description="Low complexity" evidence="1">
    <location>
        <begin position="312"/>
        <end position="377"/>
    </location>
</feature>
<feature type="compositionally biased region" description="Gly residues" evidence="1">
    <location>
        <begin position="174"/>
        <end position="196"/>
    </location>
</feature>
<organism evidence="2 3">
    <name type="scientific">Streptomyces collinus (strain DSM 40733 / Tue 365)</name>
    <dbReference type="NCBI Taxonomy" id="1214242"/>
    <lineage>
        <taxon>Bacteria</taxon>
        <taxon>Bacillati</taxon>
        <taxon>Actinomycetota</taxon>
        <taxon>Actinomycetes</taxon>
        <taxon>Kitasatosporales</taxon>
        <taxon>Streptomycetaceae</taxon>
        <taxon>Streptomyces</taxon>
    </lineage>
</organism>
<keyword evidence="3" id="KW-1185">Reference proteome</keyword>
<dbReference type="AlphaFoldDB" id="S5VI96"/>
<protein>
    <recommendedName>
        <fullName evidence="4">Cysteinyl-tRNA synthetase</fullName>
    </recommendedName>
</protein>
<evidence type="ECO:0000256" key="1">
    <source>
        <dbReference type="SAM" id="MobiDB-lite"/>
    </source>
</evidence>
<evidence type="ECO:0000313" key="3">
    <source>
        <dbReference type="Proteomes" id="UP000015423"/>
    </source>
</evidence>
<feature type="compositionally biased region" description="Low complexity" evidence="1">
    <location>
        <begin position="241"/>
        <end position="267"/>
    </location>
</feature>
<reference evidence="3" key="1">
    <citation type="submission" date="2012-10" db="EMBL/GenBank/DDBJ databases">
        <title>The complete genome sequence of Streptomyces collinus Tu 365.</title>
        <authorList>
            <person name="Ruckert C."/>
            <person name="Szczepanowski R."/>
            <person name="Goesmann A."/>
            <person name="Pross E.K."/>
            <person name="Musiol E.M."/>
            <person name="Blin K."/>
            <person name="Wohlleben W."/>
            <person name="Puhler A."/>
            <person name="Weber T."/>
            <person name="Kalinowski J."/>
        </authorList>
    </citation>
    <scope>NUCLEOTIDE SEQUENCE [LARGE SCALE GENOMIC DNA]</scope>
    <source>
        <strain evidence="3">DSM 40733 / Tue 365</strain>
    </source>
</reference>
<dbReference type="Proteomes" id="UP000015423">
    <property type="component" value="Chromosome"/>
</dbReference>
<dbReference type="Gene3D" id="1.20.120.640">
    <property type="entry name" value="Anticodon-binding domain of a subclass of class I aminoacyl-tRNA synthetases"/>
    <property type="match status" value="1"/>
</dbReference>
<name>S5VI96_STRC3</name>
<dbReference type="PATRIC" id="fig|1214242.5.peg.1396"/>
<dbReference type="KEGG" id="sci:B446_06730"/>
<evidence type="ECO:0000313" key="2">
    <source>
        <dbReference type="EMBL" id="AGS68170.1"/>
    </source>
</evidence>
<feature type="compositionally biased region" description="Low complexity" evidence="1">
    <location>
        <begin position="278"/>
        <end position="300"/>
    </location>
</feature>